<dbReference type="InterPro" id="IPR022344">
    <property type="entry name" value="GTA_major-tail"/>
</dbReference>
<name>A0ABQ4S1W2_9HYPH</name>
<dbReference type="NCBIfam" id="TIGR02126">
    <property type="entry name" value="phgtail_TP901_1"/>
    <property type="match status" value="1"/>
</dbReference>
<dbReference type="Pfam" id="PF11836">
    <property type="entry name" value="Phage_TAC_11"/>
    <property type="match status" value="1"/>
</dbReference>
<evidence type="ECO:0000313" key="2">
    <source>
        <dbReference type="Proteomes" id="UP001055125"/>
    </source>
</evidence>
<dbReference type="InterPro" id="IPR011855">
    <property type="entry name" value="Phgtail_TP901_1"/>
</dbReference>
<dbReference type="Pfam" id="PF06199">
    <property type="entry name" value="Phage_tail_2"/>
    <property type="match status" value="1"/>
</dbReference>
<proteinExistence type="predicted"/>
<protein>
    <recommendedName>
        <fullName evidence="3">Phage tail protein</fullName>
    </recommendedName>
</protein>
<dbReference type="PRINTS" id="PR01996">
    <property type="entry name" value="MTP1FAMILY"/>
</dbReference>
<reference evidence="1" key="1">
    <citation type="journal article" date="2021" name="Front. Microbiol.">
        <title>Comprehensive Comparative Genomics and Phenotyping of Methylobacterium Species.</title>
        <authorList>
            <person name="Alessa O."/>
            <person name="Ogura Y."/>
            <person name="Fujitani Y."/>
            <person name="Takami H."/>
            <person name="Hayashi T."/>
            <person name="Sahin N."/>
            <person name="Tani A."/>
        </authorList>
    </citation>
    <scope>NUCLEOTIDE SEQUENCE</scope>
    <source>
        <strain evidence="1">DSM 19015</strain>
    </source>
</reference>
<evidence type="ECO:0000313" key="1">
    <source>
        <dbReference type="EMBL" id="GJD95715.1"/>
    </source>
</evidence>
<comment type="caution">
    <text evidence="1">The sequence shown here is derived from an EMBL/GenBank/DDBJ whole genome shotgun (WGS) entry which is preliminary data.</text>
</comment>
<accession>A0ABQ4S1W2</accession>
<keyword evidence="2" id="KW-1185">Reference proteome</keyword>
<reference evidence="1" key="2">
    <citation type="submission" date="2021-08" db="EMBL/GenBank/DDBJ databases">
        <authorList>
            <person name="Tani A."/>
            <person name="Ola A."/>
            <person name="Ogura Y."/>
            <person name="Katsura K."/>
            <person name="Hayashi T."/>
        </authorList>
    </citation>
    <scope>NUCLEOTIDE SEQUENCE</scope>
    <source>
        <strain evidence="1">DSM 19015</strain>
    </source>
</reference>
<evidence type="ECO:0008006" key="3">
    <source>
        <dbReference type="Google" id="ProtNLM"/>
    </source>
</evidence>
<dbReference type="InterPro" id="IPR021791">
    <property type="entry name" value="Phage_TAC_11"/>
</dbReference>
<gene>
    <name evidence="1" type="ORF">OCOJLMKI_2929</name>
</gene>
<dbReference type="EMBL" id="BPQP01000045">
    <property type="protein sequence ID" value="GJD95715.1"/>
    <property type="molecule type" value="Genomic_DNA"/>
</dbReference>
<sequence>MTAQRGKDLLIRIADGDVFTAVAGLRARQIAFNAEAVDVTNADSAGRWRELLAGAGIRRASVSGSGVFRDEASDARMRQAFFEGRIETFQVVVPAFGTIEGAFQITSLEYRGDHAGEVTFDMALDSAGPPRLREPVMANRRRGEVPLVLGDRAYTLCLTLGALAELEDALDAGDLAGLAERFAGGRLAARDVIALLGASLRGGGHDLDDAAVARLPLSEGLAPIAEALGAVLAAAFGEAADP</sequence>
<dbReference type="Proteomes" id="UP001055125">
    <property type="component" value="Unassembled WGS sequence"/>
</dbReference>
<organism evidence="1 2">
    <name type="scientific">Methylobacterium iners</name>
    <dbReference type="NCBI Taxonomy" id="418707"/>
    <lineage>
        <taxon>Bacteria</taxon>
        <taxon>Pseudomonadati</taxon>
        <taxon>Pseudomonadota</taxon>
        <taxon>Alphaproteobacteria</taxon>
        <taxon>Hyphomicrobiales</taxon>
        <taxon>Methylobacteriaceae</taxon>
        <taxon>Methylobacterium</taxon>
    </lineage>
</organism>